<comment type="caution">
    <text evidence="1">The sequence shown here is derived from an EMBL/GenBank/DDBJ whole genome shotgun (WGS) entry which is preliminary data.</text>
</comment>
<dbReference type="Proteomes" id="UP001327027">
    <property type="component" value="Unassembled WGS sequence"/>
</dbReference>
<dbReference type="EMBL" id="JAYKLX010000007">
    <property type="protein sequence ID" value="MEB3347109.1"/>
    <property type="molecule type" value="Genomic_DNA"/>
</dbReference>
<keyword evidence="2" id="KW-1185">Reference proteome</keyword>
<evidence type="ECO:0000313" key="1">
    <source>
        <dbReference type="EMBL" id="MEB3347109.1"/>
    </source>
</evidence>
<accession>A0ABU5ZYW8</accession>
<protein>
    <submittedName>
        <fullName evidence="1">Uncharacterized protein</fullName>
    </submittedName>
</protein>
<organism evidence="1 2">
    <name type="scientific">Aquimarina gracilis</name>
    <dbReference type="NCBI Taxonomy" id="874422"/>
    <lineage>
        <taxon>Bacteria</taxon>
        <taxon>Pseudomonadati</taxon>
        <taxon>Bacteroidota</taxon>
        <taxon>Flavobacteriia</taxon>
        <taxon>Flavobacteriales</taxon>
        <taxon>Flavobacteriaceae</taxon>
        <taxon>Aquimarina</taxon>
    </lineage>
</organism>
<reference evidence="1 2" key="1">
    <citation type="journal article" date="2013" name="Int. J. Syst. Evol. Microbiol.">
        <title>Aquimarina gracilis sp. nov., isolated from the gut microflora of a mussel, Mytilus coruscus, and emended description of Aquimarina spongiae.</title>
        <authorList>
            <person name="Park S.C."/>
            <person name="Choe H.N."/>
            <person name="Baik K.S."/>
            <person name="Seong C.N."/>
        </authorList>
    </citation>
    <scope>NUCLEOTIDE SEQUENCE [LARGE SCALE GENOMIC DNA]</scope>
    <source>
        <strain evidence="1 2">PSC32</strain>
    </source>
</reference>
<proteinExistence type="predicted"/>
<dbReference type="RefSeq" id="WP_324181129.1">
    <property type="nucleotide sequence ID" value="NZ_BAABAW010000020.1"/>
</dbReference>
<sequence length="297" mass="32565">MTTFTKSQWDEFFEKVGKRLNGNEDLSNVGSDLFSSLKNKLGNKLDDVQWQKFKADFGDNADLLKEFDDSPDLVNTWRILFNLGDDVVPQALRKDPNFLSKFDDVTKNNNLGLDTDGVGDLLSSPKLKGQAWESPDAVLDAVKRGSDANIDGLSISHKKFPIPSEGNESFVLKNAKQYQKEASGDAALSFDKNGTSWDNIDANGKLVDRKYGHGASMFKQVDDGFGGKIIEVTNKSRADASIAQAERQVSAAGGKPIKWEISTELGAKGLRDLFDNSPNSLIQAIEVVHVPQVTIIP</sequence>
<evidence type="ECO:0000313" key="2">
    <source>
        <dbReference type="Proteomes" id="UP001327027"/>
    </source>
</evidence>
<gene>
    <name evidence="1" type="ORF">U6A24_16670</name>
</gene>
<name>A0ABU5ZYW8_9FLAO</name>